<dbReference type="GO" id="GO:0022857">
    <property type="term" value="F:transmembrane transporter activity"/>
    <property type="evidence" value="ECO:0007669"/>
    <property type="project" value="InterPro"/>
</dbReference>
<dbReference type="PANTHER" id="PTHR48086:SF7">
    <property type="entry name" value="SODIUM-SOLUTE SYMPORTER-RELATED"/>
    <property type="match status" value="1"/>
</dbReference>
<feature type="transmembrane region" description="Helical" evidence="7">
    <location>
        <begin position="75"/>
        <end position="95"/>
    </location>
</feature>
<dbReference type="PROSITE" id="PS50283">
    <property type="entry name" value="NA_SOLUT_SYMP_3"/>
    <property type="match status" value="1"/>
</dbReference>
<name>A0A644ZPS0_9ZZZZ</name>
<keyword evidence="3" id="KW-0813">Transport</keyword>
<feature type="transmembrane region" description="Helical" evidence="7">
    <location>
        <begin position="216"/>
        <end position="239"/>
    </location>
</feature>
<dbReference type="GO" id="GO:0005886">
    <property type="term" value="C:plasma membrane"/>
    <property type="evidence" value="ECO:0007669"/>
    <property type="project" value="TreeGrafter"/>
</dbReference>
<feature type="transmembrane region" description="Helical" evidence="7">
    <location>
        <begin position="411"/>
        <end position="427"/>
    </location>
</feature>
<dbReference type="AlphaFoldDB" id="A0A644ZPS0"/>
<dbReference type="InterPro" id="IPR050277">
    <property type="entry name" value="Sodium:Solute_Symporter"/>
</dbReference>
<feature type="transmembrane region" description="Helical" evidence="7">
    <location>
        <begin position="382"/>
        <end position="404"/>
    </location>
</feature>
<comment type="caution">
    <text evidence="8">The sequence shown here is derived from an EMBL/GenBank/DDBJ whole genome shotgun (WGS) entry which is preliminary data.</text>
</comment>
<dbReference type="EMBL" id="VSSQ01009847">
    <property type="protein sequence ID" value="MPM42756.1"/>
    <property type="molecule type" value="Genomic_DNA"/>
</dbReference>
<evidence type="ECO:0000256" key="6">
    <source>
        <dbReference type="ARBA" id="ARBA00023136"/>
    </source>
</evidence>
<evidence type="ECO:0000256" key="1">
    <source>
        <dbReference type="ARBA" id="ARBA00004141"/>
    </source>
</evidence>
<feature type="transmembrane region" description="Helical" evidence="7">
    <location>
        <begin position="433"/>
        <end position="457"/>
    </location>
</feature>
<dbReference type="Pfam" id="PF00474">
    <property type="entry name" value="SSF"/>
    <property type="match status" value="1"/>
</dbReference>
<protein>
    <recommendedName>
        <fullName evidence="9">Osmoregulated proline transporter OpuE</fullName>
    </recommendedName>
</protein>
<keyword evidence="5 7" id="KW-1133">Transmembrane helix</keyword>
<feature type="transmembrane region" description="Helical" evidence="7">
    <location>
        <begin position="295"/>
        <end position="315"/>
    </location>
</feature>
<gene>
    <name evidence="8" type="ORF">SDC9_89427</name>
</gene>
<feature type="transmembrane region" description="Helical" evidence="7">
    <location>
        <begin position="151"/>
        <end position="171"/>
    </location>
</feature>
<comment type="similarity">
    <text evidence="2">Belongs to the sodium:solute symporter (SSF) (TC 2.A.21) family.</text>
</comment>
<dbReference type="CDD" id="cd10322">
    <property type="entry name" value="SLC5sbd"/>
    <property type="match status" value="1"/>
</dbReference>
<keyword evidence="4 7" id="KW-0812">Transmembrane</keyword>
<feature type="transmembrane region" description="Helical" evidence="7">
    <location>
        <begin position="6"/>
        <end position="25"/>
    </location>
</feature>
<keyword evidence="6 7" id="KW-0472">Membrane</keyword>
<feature type="transmembrane region" description="Helical" evidence="7">
    <location>
        <begin position="528"/>
        <end position="550"/>
    </location>
</feature>
<organism evidence="8">
    <name type="scientific">bioreactor metagenome</name>
    <dbReference type="NCBI Taxonomy" id="1076179"/>
    <lineage>
        <taxon>unclassified sequences</taxon>
        <taxon>metagenomes</taxon>
        <taxon>ecological metagenomes</taxon>
    </lineage>
</organism>
<evidence type="ECO:0000256" key="2">
    <source>
        <dbReference type="ARBA" id="ARBA00006434"/>
    </source>
</evidence>
<evidence type="ECO:0000256" key="7">
    <source>
        <dbReference type="SAM" id="Phobius"/>
    </source>
</evidence>
<feature type="transmembrane region" description="Helical" evidence="7">
    <location>
        <begin position="260"/>
        <end position="283"/>
    </location>
</feature>
<dbReference type="PANTHER" id="PTHR48086">
    <property type="entry name" value="SODIUM/PROLINE SYMPORTER-RELATED"/>
    <property type="match status" value="1"/>
</dbReference>
<sequence>MLTTIDNITIIICVIGVFLISNTMGKESKDMESYYHANKSLPWSLAVGTIAASWYGGNGTIGTVGYATTMGLAAFFIWSIGAHLVRFPLALWVAPRISVKVNSTMTELLDRFYGRIASLLGAIVLIVSCLSISEIGATGYVGVAAWGANKFVAAAVIIVIAILLTCVGGLMGVAITDMIFFFFMIMSVAMVFPKVFFDMGGFAGVESILNATDPSLMTPLGGITTGKAIVLILICINVYKDPAFYQRFTASNGPKTGKRAMLTCFSIWMSMDVCLMFTAIVIRAMDPALTVQPEVAYIALVLSGLPGVLRGLFIFGMMGAIISTIDTYYLIGGEIVANDIINPFRKTPLSDRQSIFISRVACVIFGIIGLSVAFRFALIYDAMIFVTSLSMSVLFVPVLMAIMYEGKKTNAAGLASMFVGGGAWILFSRYPVSIAVLGGAVDASLVALPLSLVAFLIGNRFGKELHHGYQAAGGTEIGETIDISVIDPEEYKKEIKVEWFGVDGALCLLYAGLAGIYTFGILNRVDWIIGWMAPLIAAAMTTLIFGRYLFEVFSFHKSLKNSNKSVKK</sequence>
<evidence type="ECO:0000256" key="5">
    <source>
        <dbReference type="ARBA" id="ARBA00022989"/>
    </source>
</evidence>
<evidence type="ECO:0000256" key="3">
    <source>
        <dbReference type="ARBA" id="ARBA00022448"/>
    </source>
</evidence>
<evidence type="ECO:0000256" key="4">
    <source>
        <dbReference type="ARBA" id="ARBA00022692"/>
    </source>
</evidence>
<feature type="transmembrane region" description="Helical" evidence="7">
    <location>
        <begin position="178"/>
        <end position="196"/>
    </location>
</feature>
<feature type="transmembrane region" description="Helical" evidence="7">
    <location>
        <begin position="355"/>
        <end position="376"/>
    </location>
</feature>
<dbReference type="Gene3D" id="1.20.1730.10">
    <property type="entry name" value="Sodium/glucose cotransporter"/>
    <property type="match status" value="1"/>
</dbReference>
<feature type="transmembrane region" description="Helical" evidence="7">
    <location>
        <begin position="37"/>
        <end position="55"/>
    </location>
</feature>
<accession>A0A644ZPS0</accession>
<comment type="subcellular location">
    <subcellularLocation>
        <location evidence="1">Membrane</location>
        <topology evidence="1">Multi-pass membrane protein</topology>
    </subcellularLocation>
</comment>
<feature type="transmembrane region" description="Helical" evidence="7">
    <location>
        <begin position="116"/>
        <end position="145"/>
    </location>
</feature>
<proteinExistence type="inferred from homology"/>
<evidence type="ECO:0000313" key="8">
    <source>
        <dbReference type="EMBL" id="MPM42756.1"/>
    </source>
</evidence>
<evidence type="ECO:0008006" key="9">
    <source>
        <dbReference type="Google" id="ProtNLM"/>
    </source>
</evidence>
<dbReference type="InterPro" id="IPR038377">
    <property type="entry name" value="Na/Glc_symporter_sf"/>
</dbReference>
<feature type="transmembrane region" description="Helical" evidence="7">
    <location>
        <begin position="500"/>
        <end position="522"/>
    </location>
</feature>
<dbReference type="InterPro" id="IPR001734">
    <property type="entry name" value="Na/solute_symporter"/>
</dbReference>
<reference evidence="8" key="1">
    <citation type="submission" date="2019-08" db="EMBL/GenBank/DDBJ databases">
        <authorList>
            <person name="Kucharzyk K."/>
            <person name="Murdoch R.W."/>
            <person name="Higgins S."/>
            <person name="Loffler F."/>
        </authorList>
    </citation>
    <scope>NUCLEOTIDE SEQUENCE</scope>
</reference>